<evidence type="ECO:0000313" key="3">
    <source>
        <dbReference type="Proteomes" id="UP000017127"/>
    </source>
</evidence>
<evidence type="ECO:0000313" key="2">
    <source>
        <dbReference type="EMBL" id="ERT05838.1"/>
    </source>
</evidence>
<dbReference type="PANTHER" id="PTHR39339">
    <property type="entry name" value="SLR1444 PROTEIN"/>
    <property type="match status" value="1"/>
</dbReference>
<name>U7QDB9_9CYAN</name>
<accession>U7QDB9</accession>
<gene>
    <name evidence="2" type="ORF">M595_4233</name>
</gene>
<dbReference type="InterPro" id="IPR007899">
    <property type="entry name" value="CHAD_dom"/>
</dbReference>
<dbReference type="InterPro" id="IPR038186">
    <property type="entry name" value="CHAD_dom_sf"/>
</dbReference>
<reference evidence="2 3" key="1">
    <citation type="journal article" date="2013" name="Front. Microbiol.">
        <title>Comparative genomic analyses of the cyanobacterium, Lyngbya aestuarii BL J, a powerful hydrogen producer.</title>
        <authorList>
            <person name="Kothari A."/>
            <person name="Vaughn M."/>
            <person name="Garcia-Pichel F."/>
        </authorList>
    </citation>
    <scope>NUCLEOTIDE SEQUENCE [LARGE SCALE GENOMIC DNA]</scope>
    <source>
        <strain evidence="2 3">BL J</strain>
    </source>
</reference>
<dbReference type="Proteomes" id="UP000017127">
    <property type="component" value="Unassembled WGS sequence"/>
</dbReference>
<keyword evidence="3" id="KW-1185">Reference proteome</keyword>
<dbReference type="SMART" id="SM00880">
    <property type="entry name" value="CHAD"/>
    <property type="match status" value="1"/>
</dbReference>
<organism evidence="2 3">
    <name type="scientific">Lyngbya aestuarii BL J</name>
    <dbReference type="NCBI Taxonomy" id="1348334"/>
    <lineage>
        <taxon>Bacteria</taxon>
        <taxon>Bacillati</taxon>
        <taxon>Cyanobacteriota</taxon>
        <taxon>Cyanophyceae</taxon>
        <taxon>Oscillatoriophycideae</taxon>
        <taxon>Oscillatoriales</taxon>
        <taxon>Microcoleaceae</taxon>
        <taxon>Lyngbya</taxon>
    </lineage>
</organism>
<protein>
    <submittedName>
        <fullName evidence="2">CHAD domain protein</fullName>
    </submittedName>
</protein>
<dbReference type="PROSITE" id="PS51708">
    <property type="entry name" value="CHAD"/>
    <property type="match status" value="1"/>
</dbReference>
<proteinExistence type="predicted"/>
<evidence type="ECO:0000259" key="1">
    <source>
        <dbReference type="PROSITE" id="PS51708"/>
    </source>
</evidence>
<dbReference type="Pfam" id="PF05235">
    <property type="entry name" value="CHAD"/>
    <property type="match status" value="1"/>
</dbReference>
<feature type="domain" description="CHAD" evidence="1">
    <location>
        <begin position="27"/>
        <end position="337"/>
    </location>
</feature>
<dbReference type="EMBL" id="AUZM01000048">
    <property type="protein sequence ID" value="ERT05838.1"/>
    <property type="molecule type" value="Genomic_DNA"/>
</dbReference>
<comment type="caution">
    <text evidence="2">The sequence shown here is derived from an EMBL/GenBank/DDBJ whole genome shotgun (WGS) entry which is preliminary data.</text>
</comment>
<dbReference type="AlphaFoldDB" id="U7QDB9"/>
<dbReference type="PANTHER" id="PTHR39339:SF1">
    <property type="entry name" value="CHAD DOMAIN-CONTAINING PROTEIN"/>
    <property type="match status" value="1"/>
</dbReference>
<dbReference type="Gene3D" id="1.40.20.10">
    <property type="entry name" value="CHAD domain"/>
    <property type="match status" value="1"/>
</dbReference>
<dbReference type="PATRIC" id="fig|1348334.3.peg.4092"/>
<sequence length="357" mass="41503">MRVELNHLLEMIRFQEVKMTTTTVQKVKTLGDWAALGIQQHLEKVLKHEPEVLADKDPEELHQMRVGMRRLRSAITGFAPVLELPEAAENKQIGKVSRCLGQLRDLDVLLEALHQRYYPNLPSKEQKILKQVVSELDKQRQQTFKQTKKTIEGKKYKQLKQVLQQWLDLPSYTKIEQLPIEEVLPDLLLPEVSKLFLHPGWQVGIEHLQTESNPTNESTQNGSNPFSSATVELILQAEGEKLHNLRKQVKRVRYQMNLFSDFYGATYSAYLQDMKDIQEYLGDIQDSEVLETVMKDVLKSDIESVLPTFAGVLTESRYQAWQKWQLFQRRYLNSELRLNFRSTLLHPVIDSNSHAKE</sequence>